<dbReference type="Proteomes" id="UP001217476">
    <property type="component" value="Chromosome"/>
</dbReference>
<keyword evidence="1" id="KW-0472">Membrane</keyword>
<reference evidence="2" key="1">
    <citation type="submission" date="2023-03" db="EMBL/GenBank/DDBJ databases">
        <title>Andean soil-derived lignocellulolytic bacterial consortium as a source of novel taxa and putative plastic-active enzymes.</title>
        <authorList>
            <person name="Diaz-Garcia L."/>
            <person name="Chuvochina M."/>
            <person name="Feuerriegel G."/>
            <person name="Bunk B."/>
            <person name="Sproer C."/>
            <person name="Streit W.R."/>
            <person name="Rodriguez L.M."/>
            <person name="Overmann J."/>
            <person name="Jimenez D.J."/>
        </authorList>
    </citation>
    <scope>NUCLEOTIDE SEQUENCE</scope>
    <source>
        <strain evidence="2">MAG 4196</strain>
    </source>
</reference>
<proteinExistence type="predicted"/>
<name>A0AAJ5VXM3_9HYPH</name>
<dbReference type="EMBL" id="CP119312">
    <property type="protein sequence ID" value="WEK05790.1"/>
    <property type="molecule type" value="Genomic_DNA"/>
</dbReference>
<protein>
    <submittedName>
        <fullName evidence="2">Uncharacterized protein</fullName>
    </submittedName>
</protein>
<accession>A0AAJ5VXM3</accession>
<keyword evidence="1" id="KW-0812">Transmembrane</keyword>
<gene>
    <name evidence="2" type="ORF">P0Y65_05910</name>
</gene>
<sequence>MAFHTALFGVVLLTSTDLFTQPAWAGFRSIFPSEAYLGWIMVILGAARIGGLIVNGARKHVTPMIRQVSAGVGCLIWFGIVYGFATSGVVSTWLAIYPLFGIGELVNIHRAAHDQGETRHGKAA</sequence>
<feature type="transmembrane region" description="Helical" evidence="1">
    <location>
        <begin position="35"/>
        <end position="54"/>
    </location>
</feature>
<organism evidence="2 3">
    <name type="scientific">Candidatus Devosia phytovorans</name>
    <dbReference type="NCBI Taxonomy" id="3121372"/>
    <lineage>
        <taxon>Bacteria</taxon>
        <taxon>Pseudomonadati</taxon>
        <taxon>Pseudomonadota</taxon>
        <taxon>Alphaproteobacteria</taxon>
        <taxon>Hyphomicrobiales</taxon>
        <taxon>Devosiaceae</taxon>
        <taxon>Devosia</taxon>
    </lineage>
</organism>
<evidence type="ECO:0000313" key="3">
    <source>
        <dbReference type="Proteomes" id="UP001217476"/>
    </source>
</evidence>
<evidence type="ECO:0000313" key="2">
    <source>
        <dbReference type="EMBL" id="WEK05790.1"/>
    </source>
</evidence>
<dbReference type="AlphaFoldDB" id="A0AAJ5VXM3"/>
<feature type="transmembrane region" description="Helical" evidence="1">
    <location>
        <begin position="75"/>
        <end position="96"/>
    </location>
</feature>
<keyword evidence="1" id="KW-1133">Transmembrane helix</keyword>
<evidence type="ECO:0000256" key="1">
    <source>
        <dbReference type="SAM" id="Phobius"/>
    </source>
</evidence>